<dbReference type="EMBL" id="OBML01000001">
    <property type="protein sequence ID" value="SOB89177.1"/>
    <property type="molecule type" value="Genomic_DNA"/>
</dbReference>
<dbReference type="Proteomes" id="UP000219331">
    <property type="component" value="Unassembled WGS sequence"/>
</dbReference>
<keyword evidence="2" id="KW-1185">Reference proteome</keyword>
<gene>
    <name evidence="1" type="ORF">SAMN05421512_10185</name>
</gene>
<dbReference type="PANTHER" id="PTHR21485:SF3">
    <property type="entry name" value="N-ACYLNEURAMINATE CYTIDYLYLTRANSFERASE"/>
    <property type="match status" value="1"/>
</dbReference>
<reference evidence="1 2" key="1">
    <citation type="submission" date="2017-08" db="EMBL/GenBank/DDBJ databases">
        <authorList>
            <person name="de Groot N.N."/>
        </authorList>
    </citation>
    <scope>NUCLEOTIDE SEQUENCE [LARGE SCALE GENOMIC DNA]</scope>
    <source>
        <strain evidence="1 2">USBA 352</strain>
    </source>
</reference>
<evidence type="ECO:0000313" key="2">
    <source>
        <dbReference type="Proteomes" id="UP000219331"/>
    </source>
</evidence>
<dbReference type="RefSeq" id="WP_097173552.1">
    <property type="nucleotide sequence ID" value="NZ_OBML01000001.1"/>
</dbReference>
<evidence type="ECO:0000313" key="1">
    <source>
        <dbReference type="EMBL" id="SOB89177.1"/>
    </source>
</evidence>
<dbReference type="SUPFAM" id="SSF53448">
    <property type="entry name" value="Nucleotide-diphospho-sugar transferases"/>
    <property type="match status" value="1"/>
</dbReference>
<dbReference type="GO" id="GO:0008781">
    <property type="term" value="F:N-acylneuraminate cytidylyltransferase activity"/>
    <property type="evidence" value="ECO:0007669"/>
    <property type="project" value="TreeGrafter"/>
</dbReference>
<dbReference type="OrthoDB" id="9805604at2"/>
<dbReference type="CDD" id="cd02513">
    <property type="entry name" value="CMP-NeuAc_Synthase"/>
    <property type="match status" value="1"/>
</dbReference>
<dbReference type="PANTHER" id="PTHR21485">
    <property type="entry name" value="HAD SUPERFAMILY MEMBERS CMAS AND KDSC"/>
    <property type="match status" value="1"/>
</dbReference>
<name>A0A285R9X4_9HYPH</name>
<sequence length="236" mass="26785">MMTCDAIVLARGGSKGIPRKNLVPVYGKPLIAWTIEAAQAAGFVRDVIVSTDSEEIAETARAFGARVPVLRPDEFATDTSPAEASLHHAIAHMCRDEKPHSVLFPQVTSPVRRKDTLADAFRHFTDGGYDSLFSARLIRNYIWRNTPEPQPLYDPHNRLMRQQIPPQDRYYRETGNFYLFRTESFGQTGCRLTGRIGFWETSDEEVVEIDEPQDIAVAELMLERLERNLAVHPIQM</sequence>
<organism evidence="1 2">
    <name type="scientific">Stappia indica</name>
    <dbReference type="NCBI Taxonomy" id="538381"/>
    <lineage>
        <taxon>Bacteria</taxon>
        <taxon>Pseudomonadati</taxon>
        <taxon>Pseudomonadota</taxon>
        <taxon>Alphaproteobacteria</taxon>
        <taxon>Hyphomicrobiales</taxon>
        <taxon>Stappiaceae</taxon>
        <taxon>Stappia</taxon>
    </lineage>
</organism>
<dbReference type="Gene3D" id="3.90.550.10">
    <property type="entry name" value="Spore Coat Polysaccharide Biosynthesis Protein SpsA, Chain A"/>
    <property type="match status" value="1"/>
</dbReference>
<protein>
    <submittedName>
        <fullName evidence="1">CMP-N-acetylneuraminic acid synthetase</fullName>
    </submittedName>
</protein>
<dbReference type="AlphaFoldDB" id="A0A285R9X4"/>
<dbReference type="InterPro" id="IPR029044">
    <property type="entry name" value="Nucleotide-diphossugar_trans"/>
</dbReference>
<proteinExistence type="predicted"/>
<dbReference type="STRING" id="538381.GCA_001696535_01167"/>
<dbReference type="InterPro" id="IPR050793">
    <property type="entry name" value="CMP-NeuNAc_synthase"/>
</dbReference>
<accession>A0A285R9X4</accession>
<dbReference type="InterPro" id="IPR003329">
    <property type="entry name" value="Cytidylyl_trans"/>
</dbReference>
<dbReference type="Pfam" id="PF02348">
    <property type="entry name" value="CTP_transf_3"/>
    <property type="match status" value="1"/>
</dbReference>